<name>A0A0D2AEE9_EXOME</name>
<dbReference type="GO" id="GO:0004497">
    <property type="term" value="F:monooxygenase activity"/>
    <property type="evidence" value="ECO:0007669"/>
    <property type="project" value="UniProtKB-KW"/>
</dbReference>
<evidence type="ECO:0000256" key="6">
    <source>
        <dbReference type="RuleBase" id="RU000461"/>
    </source>
</evidence>
<keyword evidence="4 5" id="KW-0408">Iron</keyword>
<dbReference type="EMBL" id="KN847520">
    <property type="protein sequence ID" value="KIV97293.1"/>
    <property type="molecule type" value="Genomic_DNA"/>
</dbReference>
<dbReference type="InterPro" id="IPR036396">
    <property type="entry name" value="Cyt_P450_sf"/>
</dbReference>
<dbReference type="PANTHER" id="PTHR24305:SF235">
    <property type="entry name" value="CYTOCHROME P450 MONOOXYGENASE APDB-RELATED"/>
    <property type="match status" value="1"/>
</dbReference>
<comment type="cofactor">
    <cofactor evidence="1 5">
        <name>heme</name>
        <dbReference type="ChEBI" id="CHEBI:30413"/>
    </cofactor>
</comment>
<dbReference type="PRINTS" id="PR00463">
    <property type="entry name" value="EP450I"/>
</dbReference>
<evidence type="ECO:0000256" key="1">
    <source>
        <dbReference type="ARBA" id="ARBA00001971"/>
    </source>
</evidence>
<dbReference type="AlphaFoldDB" id="A0A0D2AEE9"/>
<dbReference type="InterPro" id="IPR050121">
    <property type="entry name" value="Cytochrome_P450_monoxygenase"/>
</dbReference>
<keyword evidence="6" id="KW-0503">Monooxygenase</keyword>
<feature type="binding site" description="axial binding residue" evidence="5">
    <location>
        <position position="119"/>
    </location>
    <ligand>
        <name>heme</name>
        <dbReference type="ChEBI" id="CHEBI:30413"/>
    </ligand>
    <ligandPart>
        <name>Fe</name>
        <dbReference type="ChEBI" id="CHEBI:18248"/>
    </ligandPart>
</feature>
<keyword evidence="5 6" id="KW-0349">Heme</keyword>
<dbReference type="Gene3D" id="1.10.630.10">
    <property type="entry name" value="Cytochrome P450"/>
    <property type="match status" value="1"/>
</dbReference>
<evidence type="ECO:0000256" key="4">
    <source>
        <dbReference type="ARBA" id="ARBA00023004"/>
    </source>
</evidence>
<gene>
    <name evidence="7" type="ORF">PV10_01060</name>
</gene>
<evidence type="ECO:0000313" key="7">
    <source>
        <dbReference type="EMBL" id="KIV97293.1"/>
    </source>
</evidence>
<dbReference type="GO" id="GO:0016705">
    <property type="term" value="F:oxidoreductase activity, acting on paired donors, with incorporation or reduction of molecular oxygen"/>
    <property type="evidence" value="ECO:0007669"/>
    <property type="project" value="InterPro"/>
</dbReference>
<dbReference type="Proteomes" id="UP000054302">
    <property type="component" value="Unassembled WGS sequence"/>
</dbReference>
<sequence length="172" mass="20115">MLFANLDVTMGALSWNLVHLADNPNAQSELRTGLVQLATKAECQRYIQSSDTLLAAYRLIDEYNIPARTNLVVDTYALDIKNEYWGADRDVYRPGRFTGLTRSDLRYRFWRFGFGPRQCLGKYVADLILRTILATMVRKFTLHIPMYESRCWERDKEAWVSRPEIKLELEEI</sequence>
<dbReference type="InterPro" id="IPR001128">
    <property type="entry name" value="Cyt_P450"/>
</dbReference>
<dbReference type="HOGENOM" id="CLU_1555260_0_0_1"/>
<evidence type="ECO:0000256" key="3">
    <source>
        <dbReference type="ARBA" id="ARBA00023002"/>
    </source>
</evidence>
<dbReference type="GeneID" id="27318905"/>
<evidence type="ECO:0000256" key="5">
    <source>
        <dbReference type="PIRSR" id="PIRSR602401-1"/>
    </source>
</evidence>
<dbReference type="GO" id="GO:0005506">
    <property type="term" value="F:iron ion binding"/>
    <property type="evidence" value="ECO:0007669"/>
    <property type="project" value="InterPro"/>
</dbReference>
<evidence type="ECO:0000256" key="2">
    <source>
        <dbReference type="ARBA" id="ARBA00022723"/>
    </source>
</evidence>
<dbReference type="RefSeq" id="XP_016228867.1">
    <property type="nucleotide sequence ID" value="XM_016365218.1"/>
</dbReference>
<dbReference type="InterPro" id="IPR002401">
    <property type="entry name" value="Cyt_P450_E_grp-I"/>
</dbReference>
<proteinExistence type="inferred from homology"/>
<keyword evidence="2 5" id="KW-0479">Metal-binding</keyword>
<dbReference type="STRING" id="212818.A0A0D2AEE9"/>
<dbReference type="GO" id="GO:0044550">
    <property type="term" value="P:secondary metabolite biosynthetic process"/>
    <property type="evidence" value="ECO:0007669"/>
    <property type="project" value="UniProtKB-ARBA"/>
</dbReference>
<dbReference type="VEuPathDB" id="FungiDB:PV10_01060"/>
<keyword evidence="8" id="KW-1185">Reference proteome</keyword>
<keyword evidence="3 6" id="KW-0560">Oxidoreductase</keyword>
<dbReference type="PROSITE" id="PS00086">
    <property type="entry name" value="CYTOCHROME_P450"/>
    <property type="match status" value="1"/>
</dbReference>
<dbReference type="GO" id="GO:0020037">
    <property type="term" value="F:heme binding"/>
    <property type="evidence" value="ECO:0007669"/>
    <property type="project" value="InterPro"/>
</dbReference>
<evidence type="ECO:0000313" key="8">
    <source>
        <dbReference type="Proteomes" id="UP000054302"/>
    </source>
</evidence>
<reference evidence="7 8" key="1">
    <citation type="submission" date="2015-01" db="EMBL/GenBank/DDBJ databases">
        <title>The Genome Sequence of Exophiala mesophila CBS40295.</title>
        <authorList>
            <consortium name="The Broad Institute Genomics Platform"/>
            <person name="Cuomo C."/>
            <person name="de Hoog S."/>
            <person name="Gorbushina A."/>
            <person name="Stielow B."/>
            <person name="Teixiera M."/>
            <person name="Abouelleil A."/>
            <person name="Chapman S.B."/>
            <person name="Priest M."/>
            <person name="Young S.K."/>
            <person name="Wortman J."/>
            <person name="Nusbaum C."/>
            <person name="Birren B."/>
        </authorList>
    </citation>
    <scope>NUCLEOTIDE SEQUENCE [LARGE SCALE GENOMIC DNA]</scope>
    <source>
        <strain evidence="7 8">CBS 40295</strain>
    </source>
</reference>
<dbReference type="PANTHER" id="PTHR24305">
    <property type="entry name" value="CYTOCHROME P450"/>
    <property type="match status" value="1"/>
</dbReference>
<dbReference type="InterPro" id="IPR017972">
    <property type="entry name" value="Cyt_P450_CS"/>
</dbReference>
<accession>A0A0D2AEE9</accession>
<comment type="similarity">
    <text evidence="6">Belongs to the cytochrome P450 family.</text>
</comment>
<dbReference type="SUPFAM" id="SSF48264">
    <property type="entry name" value="Cytochrome P450"/>
    <property type="match status" value="1"/>
</dbReference>
<dbReference type="OrthoDB" id="2789670at2759"/>
<organism evidence="7 8">
    <name type="scientific">Exophiala mesophila</name>
    <name type="common">Black yeast-like fungus</name>
    <dbReference type="NCBI Taxonomy" id="212818"/>
    <lineage>
        <taxon>Eukaryota</taxon>
        <taxon>Fungi</taxon>
        <taxon>Dikarya</taxon>
        <taxon>Ascomycota</taxon>
        <taxon>Pezizomycotina</taxon>
        <taxon>Eurotiomycetes</taxon>
        <taxon>Chaetothyriomycetidae</taxon>
        <taxon>Chaetothyriales</taxon>
        <taxon>Herpotrichiellaceae</taxon>
        <taxon>Exophiala</taxon>
    </lineage>
</organism>
<dbReference type="Pfam" id="PF00067">
    <property type="entry name" value="p450"/>
    <property type="match status" value="1"/>
</dbReference>
<protein>
    <submittedName>
        <fullName evidence="7">Uncharacterized protein</fullName>
    </submittedName>
</protein>